<dbReference type="SUPFAM" id="SSF52540">
    <property type="entry name" value="P-loop containing nucleoside triphosphate hydrolases"/>
    <property type="match status" value="1"/>
</dbReference>
<gene>
    <name evidence="2" type="ORF">JIN84_08830</name>
</gene>
<evidence type="ECO:0000313" key="3">
    <source>
        <dbReference type="Proteomes" id="UP000600139"/>
    </source>
</evidence>
<accession>A0A934R5V5</accession>
<feature type="region of interest" description="Disordered" evidence="1">
    <location>
        <begin position="352"/>
        <end position="391"/>
    </location>
</feature>
<dbReference type="Gene3D" id="3.40.50.300">
    <property type="entry name" value="P-loop containing nucleotide triphosphate hydrolases"/>
    <property type="match status" value="1"/>
</dbReference>
<dbReference type="InterPro" id="IPR027417">
    <property type="entry name" value="P-loop_NTPase"/>
</dbReference>
<proteinExistence type="predicted"/>
<dbReference type="RefSeq" id="WP_200350676.1">
    <property type="nucleotide sequence ID" value="NZ_BAABHZ010000008.1"/>
</dbReference>
<sequence>MPDFPEMKLESALRNALPAWPADNDSNLFWIGLSCRFKYHNQPKIDVSSGGKSYNDFYCHPRHLIEKIRGFLEDSTGGSIMVTGYRGTGKTSLVAESIREIQDGISNGQLPPLVAPGCKGGLVPEPIILQVRVNLSTVSTPHEVLVLSIESLTQALDSKAPWNDINCDKFKKIKGDLADIVKGMNSSRVQKHIPPANPVFGQQESPSSKRGHEENSFKSEAISISQAKFRDCIAELREGTFSNKNEGKRYRIPMIIFVFDEIDKFRSLGNAVGEDGESSRIVQLQAIVAQLKSFLAEAKSHQIFVAGKDADDNWAEDQNKGEGVLESLFAANVYVPSVLSIGQLHPSRKDQLSLFGLPPSSNQDVAEPASRSGKPVTKDPEPPRRSEADSIPVKTRDLYHLMAREIGVSRKSMSYLTCFLIFPYLAEYEVYQLLKRIQKRHSNDPHALMGRQEILEKAITHLEEQLENSLYKETKPPRSLPPMSERTCRRLRTLMEYLTYKGRGIPRKILRELYSMVQPAPSDTADPNSLAKLYIRHKGLDSAEKEDGQGSKQTEPAPLNIIALPSHQIQRMSFYAAIMDTLDESFNEFSGMIDKQRVAIFHIVDHILKFYSTGFNRQDIEHASFMTTREEIYPGRPLAMTILRIMEGKLWKRRALAGDEFRLLHYVNHDLGVLFLCYAPEQMELRHTIADFRHEISSLDAAINAPAGMKSYHAQMRKGRIWELVGSHHEARLAYHRALEWIRSDLGHLWAGRDKNPMFPFTEPLVAHAIDCLLALGRLHEEVSENSDAVRIYEEIEHLYGSYTRQVGAICNSQAPGDRRALARSPARKTKGKKTITHPGRTPAAASGVMDDNVTHLLQTLLPGEMITTRHREDLQALLQKTPPVSPSSIKAADIGLIRSYNQASLCYAKMSERASGNERLLRALFHLDRIGDEQGMIDQMVLIAHVLLRRRDLRSASRWYLAALHRIHRIRQYSNLQPNTDPPRFRQQTGAEWQTPAVFKSSEAQIWAYLGDICHATNGVAFLDDPPSQPDPQRVESKLRSIIESLGCPVYENRILEYFFTAARHRFQEIGDRHSATNVLLRQLEFRMRQLRRNIRRLKDVQAGENPDAGKDPDECVVALFDLLTTWRGFWKSSRLALESQYIAPNSLSRNRSNFRGRPGDNRLIGNASRLVGEFLREISFFITIVQEVFAISTDDEGIPTFWRGITQGQLKSEGCKRADWLPRGMSAGHEKHIREIVLGEAPVLGYNHYRAIMSQILNVPASDETFGDRFGAGGSIRRTPSTLPGERGMGSPLFRVNTGSDEDPGKSGSVLVIEAVQRKIVEIFDASGEEDPAGFNILDDRLGVLGAAEAAVLHGYLYHRDSMSDFEQAMTTMEACSVYHSTLYLLELAFEPGGALASSASLRGNLHELQDILHEVAKRFAVNTIDILKREREQNRNTYALLSEAYFGLGELLLFRIKRILDSPGQTLPGKSGSDLVLADLWRQTWSAFRDGLYCILMEIEDLDHRYRLPAEVTHASGNLMDPVLHFRICRSVGQRHVSFRKQRMANAEIEGIINEINSAVSGVMPYGHDGDAWLQELAVRVDLASRLRTDRPTVQIIDSTPAAEVLSSTGTGIPAEGSHLSICFVDLDHFGRGHRFAYFGPTSEKDRGN</sequence>
<protein>
    <submittedName>
        <fullName evidence="2">Uncharacterized protein</fullName>
    </submittedName>
</protein>
<organism evidence="2 3">
    <name type="scientific">Luteolibacter yonseiensis</name>
    <dbReference type="NCBI Taxonomy" id="1144680"/>
    <lineage>
        <taxon>Bacteria</taxon>
        <taxon>Pseudomonadati</taxon>
        <taxon>Verrucomicrobiota</taxon>
        <taxon>Verrucomicrobiia</taxon>
        <taxon>Verrucomicrobiales</taxon>
        <taxon>Verrucomicrobiaceae</taxon>
        <taxon>Luteolibacter</taxon>
    </lineage>
</organism>
<dbReference type="Proteomes" id="UP000600139">
    <property type="component" value="Unassembled WGS sequence"/>
</dbReference>
<feature type="compositionally biased region" description="Basic residues" evidence="1">
    <location>
        <begin position="826"/>
        <end position="836"/>
    </location>
</feature>
<evidence type="ECO:0000313" key="2">
    <source>
        <dbReference type="EMBL" id="MBK1815719.1"/>
    </source>
</evidence>
<feature type="compositionally biased region" description="Basic and acidic residues" evidence="1">
    <location>
        <begin position="376"/>
        <end position="391"/>
    </location>
</feature>
<feature type="region of interest" description="Disordered" evidence="1">
    <location>
        <begin position="1272"/>
        <end position="1292"/>
    </location>
</feature>
<feature type="region of interest" description="Disordered" evidence="1">
    <location>
        <begin position="192"/>
        <end position="217"/>
    </location>
</feature>
<dbReference type="EMBL" id="JAENIK010000009">
    <property type="protein sequence ID" value="MBK1815719.1"/>
    <property type="molecule type" value="Genomic_DNA"/>
</dbReference>
<evidence type="ECO:0000256" key="1">
    <source>
        <dbReference type="SAM" id="MobiDB-lite"/>
    </source>
</evidence>
<feature type="region of interest" description="Disordered" evidence="1">
    <location>
        <begin position="818"/>
        <end position="847"/>
    </location>
</feature>
<reference evidence="2" key="1">
    <citation type="submission" date="2021-01" db="EMBL/GenBank/DDBJ databases">
        <title>Modified the classification status of verrucomicrobia.</title>
        <authorList>
            <person name="Feng X."/>
        </authorList>
    </citation>
    <scope>NUCLEOTIDE SEQUENCE</scope>
    <source>
        <strain evidence="2">JCM 18052</strain>
    </source>
</reference>
<comment type="caution">
    <text evidence="2">The sequence shown here is derived from an EMBL/GenBank/DDBJ whole genome shotgun (WGS) entry which is preliminary data.</text>
</comment>
<name>A0A934R5V5_9BACT</name>
<keyword evidence="3" id="KW-1185">Reference proteome</keyword>